<keyword evidence="2" id="KW-1185">Reference proteome</keyword>
<proteinExistence type="predicted"/>
<dbReference type="HOGENOM" id="CLU_3029741_0_0_11"/>
<name>K0K798_SACES</name>
<dbReference type="STRING" id="1179773.BN6_52130"/>
<sequence>MTGPELRALDLVGELTSAGAERRHALTCGDAATAGLLAAWIDALLDEWNRRVRAG</sequence>
<dbReference type="RefSeq" id="WP_015102590.1">
    <property type="nucleotide sequence ID" value="NC_019673.1"/>
</dbReference>
<dbReference type="KEGG" id="sesp:BN6_52130"/>
<dbReference type="OrthoDB" id="3700914at2"/>
<evidence type="ECO:0000313" key="2">
    <source>
        <dbReference type="Proteomes" id="UP000006281"/>
    </source>
</evidence>
<reference evidence="1 2" key="1">
    <citation type="journal article" date="2012" name="BMC Genomics">
        <title>Complete genome sequence of Saccharothrix espanaensis DSM 44229T and comparison to the other completely sequenced Pseudonocardiaceae.</title>
        <authorList>
            <person name="Strobel T."/>
            <person name="Al-Dilaimi A."/>
            <person name="Blom J."/>
            <person name="Gessner A."/>
            <person name="Kalinowski J."/>
            <person name="Luzhetska M."/>
            <person name="Puhler A."/>
            <person name="Szczepanowski R."/>
            <person name="Bechthold A."/>
            <person name="Ruckert C."/>
        </authorList>
    </citation>
    <scope>NUCLEOTIDE SEQUENCE [LARGE SCALE GENOMIC DNA]</scope>
    <source>
        <strain evidence="2">ATCC 51144 / DSM 44229 / JCM 9112 / NBRC 15066 / NRRL 15764</strain>
    </source>
</reference>
<dbReference type="AlphaFoldDB" id="K0K798"/>
<evidence type="ECO:0000313" key="1">
    <source>
        <dbReference type="EMBL" id="CCH32478.1"/>
    </source>
</evidence>
<dbReference type="EMBL" id="HE804045">
    <property type="protein sequence ID" value="CCH32478.1"/>
    <property type="molecule type" value="Genomic_DNA"/>
</dbReference>
<accession>K0K798</accession>
<organism evidence="1 2">
    <name type="scientific">Saccharothrix espanaensis (strain ATCC 51144 / DSM 44229 / JCM 9112 / NBRC 15066 / NRRL 15764)</name>
    <dbReference type="NCBI Taxonomy" id="1179773"/>
    <lineage>
        <taxon>Bacteria</taxon>
        <taxon>Bacillati</taxon>
        <taxon>Actinomycetota</taxon>
        <taxon>Actinomycetes</taxon>
        <taxon>Pseudonocardiales</taxon>
        <taxon>Pseudonocardiaceae</taxon>
        <taxon>Saccharothrix</taxon>
    </lineage>
</organism>
<protein>
    <submittedName>
        <fullName evidence="1">Uncharacterized protein</fullName>
    </submittedName>
</protein>
<dbReference type="PATRIC" id="fig|1179773.3.peg.5240"/>
<gene>
    <name evidence="1" type="ordered locus">BN6_52130</name>
</gene>
<dbReference type="Proteomes" id="UP000006281">
    <property type="component" value="Chromosome"/>
</dbReference>